<feature type="chain" id="PRO_5030883340" evidence="1">
    <location>
        <begin position="19"/>
        <end position="156"/>
    </location>
</feature>
<evidence type="ECO:0000313" key="2">
    <source>
        <dbReference type="EMBL" id="NLR94051.1"/>
    </source>
</evidence>
<feature type="signal peptide" evidence="1">
    <location>
        <begin position="1"/>
        <end position="18"/>
    </location>
</feature>
<dbReference type="AlphaFoldDB" id="A0A7X8XYB4"/>
<dbReference type="Proteomes" id="UP000585050">
    <property type="component" value="Unassembled WGS sequence"/>
</dbReference>
<keyword evidence="1" id="KW-0732">Signal</keyword>
<gene>
    <name evidence="2" type="ORF">HGP29_22810</name>
</gene>
<proteinExistence type="predicted"/>
<dbReference type="EMBL" id="JABAIL010000009">
    <property type="protein sequence ID" value="NLR94051.1"/>
    <property type="molecule type" value="Genomic_DNA"/>
</dbReference>
<organism evidence="2 3">
    <name type="scientific">Flammeovirga agarivorans</name>
    <dbReference type="NCBI Taxonomy" id="2726742"/>
    <lineage>
        <taxon>Bacteria</taxon>
        <taxon>Pseudomonadati</taxon>
        <taxon>Bacteroidota</taxon>
        <taxon>Cytophagia</taxon>
        <taxon>Cytophagales</taxon>
        <taxon>Flammeovirgaceae</taxon>
        <taxon>Flammeovirga</taxon>
    </lineage>
</organism>
<evidence type="ECO:0000313" key="3">
    <source>
        <dbReference type="Proteomes" id="UP000585050"/>
    </source>
</evidence>
<keyword evidence="3" id="KW-1185">Reference proteome</keyword>
<protein>
    <submittedName>
        <fullName evidence="2">Uncharacterized protein</fullName>
    </submittedName>
</protein>
<accession>A0A7X8XYB4</accession>
<dbReference type="RefSeq" id="WP_168884763.1">
    <property type="nucleotide sequence ID" value="NZ_JABAIL010000009.1"/>
</dbReference>
<sequence length="156" mass="17549">MKKVLTLITLLFTLVANAQTTIKNRTLGEWGIEETGEVTVAGYDMILSTNVVDNKVYKIVIGTGINYDSNTGYFDNAHITYSEALDLKQALENHLGVSFQLIIDDEKGKVYSGSTEHEYYGFIINYTKTKGRYSVGAVFENKFLVAYEKDLRHSDI</sequence>
<evidence type="ECO:0000256" key="1">
    <source>
        <dbReference type="SAM" id="SignalP"/>
    </source>
</evidence>
<reference evidence="2 3" key="1">
    <citation type="submission" date="2020-04" db="EMBL/GenBank/DDBJ databases">
        <title>Flammeovirga sp. SR4, a novel species isolated from seawater.</title>
        <authorList>
            <person name="Wang X."/>
        </authorList>
    </citation>
    <scope>NUCLEOTIDE SEQUENCE [LARGE SCALE GENOMIC DNA]</scope>
    <source>
        <strain evidence="2 3">SR4</strain>
    </source>
</reference>
<comment type="caution">
    <text evidence="2">The sequence shown here is derived from an EMBL/GenBank/DDBJ whole genome shotgun (WGS) entry which is preliminary data.</text>
</comment>
<name>A0A7X8XYB4_9BACT</name>